<dbReference type="SUPFAM" id="SSF143744">
    <property type="entry name" value="GlcG-like"/>
    <property type="match status" value="1"/>
</dbReference>
<dbReference type="Proteomes" id="UP000789375">
    <property type="component" value="Unassembled WGS sequence"/>
</dbReference>
<dbReference type="InterPro" id="IPR005624">
    <property type="entry name" value="PduO/GlcC-like"/>
</dbReference>
<dbReference type="PANTHER" id="PTHR28255:SF1">
    <property type="entry name" value="UPF0303 PROTEIN YBR137W"/>
    <property type="match status" value="1"/>
</dbReference>
<dbReference type="EMBL" id="CAJVPP010002238">
    <property type="protein sequence ID" value="CAG8593035.1"/>
    <property type="molecule type" value="Genomic_DNA"/>
</dbReference>
<dbReference type="PANTHER" id="PTHR28255">
    <property type="match status" value="1"/>
</dbReference>
<dbReference type="InterPro" id="IPR010371">
    <property type="entry name" value="YBR137W-like"/>
</dbReference>
<gene>
    <name evidence="1" type="ORF">FMOSSE_LOCUS8543</name>
</gene>
<evidence type="ECO:0000313" key="1">
    <source>
        <dbReference type="EMBL" id="CAG8593035.1"/>
    </source>
</evidence>
<reference evidence="1" key="1">
    <citation type="submission" date="2021-06" db="EMBL/GenBank/DDBJ databases">
        <authorList>
            <person name="Kallberg Y."/>
            <person name="Tangrot J."/>
            <person name="Rosling A."/>
        </authorList>
    </citation>
    <scope>NUCLEOTIDE SEQUENCE</scope>
    <source>
        <strain evidence="1">87-6 pot B 2015</strain>
    </source>
</reference>
<dbReference type="Gene3D" id="3.30.450.150">
    <property type="entry name" value="Haem-degrading domain"/>
    <property type="match status" value="1"/>
</dbReference>
<name>A0A9N9C9F6_FUNMO</name>
<sequence length="164" mass="17952">MATQDLQTVAQLLQQEQDFQFLTFDSTVALELGLLIVKTAQQKGFPIVISISLNGHLLFHYSMPGTSPADVDLAKKKSNVVNQFRHSSLYVGEFLSQQSKKIGDIHLVEEKEHVAQGGAFPLIVKGVGVVGSITVSGLTHTEDHEMVIGCLKEFFGKEGKNKVE</sequence>
<comment type="caution">
    <text evidence="1">The sequence shown here is derived from an EMBL/GenBank/DDBJ whole genome shotgun (WGS) entry which is preliminary data.</text>
</comment>
<evidence type="ECO:0000313" key="2">
    <source>
        <dbReference type="Proteomes" id="UP000789375"/>
    </source>
</evidence>
<dbReference type="Pfam" id="PF03928">
    <property type="entry name" value="HbpS-like"/>
    <property type="match status" value="1"/>
</dbReference>
<protein>
    <submittedName>
        <fullName evidence="1">15566_t:CDS:1</fullName>
    </submittedName>
</protein>
<accession>A0A9N9C9F6</accession>
<dbReference type="AlphaFoldDB" id="A0A9N9C9F6"/>
<proteinExistence type="predicted"/>
<dbReference type="NCBIfam" id="NF002696">
    <property type="entry name" value="PRK02487.1-5"/>
    <property type="match status" value="1"/>
</dbReference>
<keyword evidence="2" id="KW-1185">Reference proteome</keyword>
<dbReference type="InterPro" id="IPR038084">
    <property type="entry name" value="PduO/GlcC-like_sf"/>
</dbReference>
<dbReference type="PIRSF" id="PIRSF008757">
    <property type="entry name" value="UCP008757"/>
    <property type="match status" value="1"/>
</dbReference>
<organism evidence="1 2">
    <name type="scientific">Funneliformis mosseae</name>
    <name type="common">Endomycorrhizal fungus</name>
    <name type="synonym">Glomus mosseae</name>
    <dbReference type="NCBI Taxonomy" id="27381"/>
    <lineage>
        <taxon>Eukaryota</taxon>
        <taxon>Fungi</taxon>
        <taxon>Fungi incertae sedis</taxon>
        <taxon>Mucoromycota</taxon>
        <taxon>Glomeromycotina</taxon>
        <taxon>Glomeromycetes</taxon>
        <taxon>Glomerales</taxon>
        <taxon>Glomeraceae</taxon>
        <taxon>Funneliformis</taxon>
    </lineage>
</organism>